<dbReference type="RefSeq" id="WP_166006627.1">
    <property type="nucleotide sequence ID" value="NZ_CP049886.1"/>
</dbReference>
<proteinExistence type="predicted"/>
<dbReference type="PIRSF" id="PIRSF021438">
    <property type="entry name" value="DltD"/>
    <property type="match status" value="1"/>
</dbReference>
<name>A0A6G8ALA8_9ENTE</name>
<dbReference type="InterPro" id="IPR023896">
    <property type="entry name" value="LTA_DltD"/>
</dbReference>
<organism evidence="2 3">
    <name type="scientific">Vagococcus coleopterorum</name>
    <dbReference type="NCBI Taxonomy" id="2714946"/>
    <lineage>
        <taxon>Bacteria</taxon>
        <taxon>Bacillati</taxon>
        <taxon>Bacillota</taxon>
        <taxon>Bacilli</taxon>
        <taxon>Lactobacillales</taxon>
        <taxon>Enterococcaceae</taxon>
        <taxon>Vagococcus</taxon>
    </lineage>
</organism>
<dbReference type="Proteomes" id="UP000500890">
    <property type="component" value="Chromosome"/>
</dbReference>
<feature type="transmembrane region" description="Helical" evidence="1">
    <location>
        <begin position="7"/>
        <end position="33"/>
    </location>
</feature>
<evidence type="ECO:0000313" key="2">
    <source>
        <dbReference type="EMBL" id="QIL45786.1"/>
    </source>
</evidence>
<reference evidence="2 3" key="1">
    <citation type="submission" date="2020-03" db="EMBL/GenBank/DDBJ databases">
        <title>Vagococcus sp. nov., isolated from beetles.</title>
        <authorList>
            <person name="Hyun D.-W."/>
            <person name="Bae J.-W."/>
        </authorList>
    </citation>
    <scope>NUCLEOTIDE SEQUENCE [LARGE SCALE GENOMIC DNA]</scope>
    <source>
        <strain evidence="2 3">HDW17A</strain>
    </source>
</reference>
<evidence type="ECO:0000256" key="1">
    <source>
        <dbReference type="SAM" id="Phobius"/>
    </source>
</evidence>
<protein>
    <submittedName>
        <fullName evidence="2">D-alanyl-lipoteichoic acid biosynthesis protein DltD</fullName>
    </submittedName>
</protein>
<dbReference type="AlphaFoldDB" id="A0A6G8ALA8"/>
<dbReference type="NCBIfam" id="TIGR04092">
    <property type="entry name" value="LTA_DltD"/>
    <property type="match status" value="1"/>
</dbReference>
<dbReference type="KEGG" id="vah:G7081_01115"/>
<dbReference type="PANTHER" id="PTHR40039">
    <property type="entry name" value="PROTEIN DLTD"/>
    <property type="match status" value="1"/>
</dbReference>
<dbReference type="EMBL" id="CP049886">
    <property type="protein sequence ID" value="QIL45786.1"/>
    <property type="molecule type" value="Genomic_DNA"/>
</dbReference>
<accession>A0A6G8ALA8</accession>
<keyword evidence="3" id="KW-1185">Reference proteome</keyword>
<evidence type="ECO:0000313" key="3">
    <source>
        <dbReference type="Proteomes" id="UP000500890"/>
    </source>
</evidence>
<dbReference type="Pfam" id="PF04914">
    <property type="entry name" value="DltD"/>
    <property type="match status" value="1"/>
</dbReference>
<keyword evidence="1" id="KW-1133">Transmembrane helix</keyword>
<sequence>MSRNKKIVLIFGPICFSLLLVVLVFLSGITIGISNSEKEFQSTARNTKQVTGVNIRKNILQDEKYVPVYSSSEMAIFDEFHPSVLAEKYDRDYRLLIAGKDAQGSLTHFLEINSTQNEHKNKKIILIISPNSFGNVGGISNKYYGRYHSPLQIYSWLDSLVSVSDRDVYIAKRLLSYDLVMQDSTIKLILENIAYNKKISSKDKLVSKLHKNVLLSQDSLYSLVEENRFNSMNLDESDTVKGMNNFEYARKFKMKKLPAQDDYDALMNLAYEIGEEEGSNNPFGFFDDKFKRDIGKKLPTYKNSRANYQYTKSQEYSDYELLLSEVARLNMDPLIIIDQNQKKWNDYTGITSDEQTNVIKKLEYQLKKQGFNNYHITKNTYPFGYVDGAHVGRQGWVELDQIIKEFMARDYKAPEVKIDDYFFSKEWQMFDPSSN</sequence>
<dbReference type="InterPro" id="IPR006998">
    <property type="entry name" value="DltD"/>
</dbReference>
<dbReference type="PANTHER" id="PTHR40039:SF1">
    <property type="entry name" value="PROTEIN DLTD"/>
    <property type="match status" value="1"/>
</dbReference>
<keyword evidence="1" id="KW-0472">Membrane</keyword>
<gene>
    <name evidence="2" type="primary">dltD</name>
    <name evidence="2" type="ORF">G7081_01115</name>
</gene>
<keyword evidence="1" id="KW-0812">Transmembrane</keyword>